<dbReference type="Proteomes" id="UP000281647">
    <property type="component" value="Unassembled WGS sequence"/>
</dbReference>
<feature type="chain" id="PRO_5019385495" evidence="2">
    <location>
        <begin position="24"/>
        <end position="200"/>
    </location>
</feature>
<dbReference type="EMBL" id="RKST01000014">
    <property type="protein sequence ID" value="RUM97026.1"/>
    <property type="molecule type" value="Genomic_DNA"/>
</dbReference>
<reference evidence="3 4" key="1">
    <citation type="submission" date="2018-11" db="EMBL/GenBank/DDBJ databases">
        <title>Pseudaminobacter arsenicus sp. nov., an arsenic-resistant bacterium isolated from arsenic-rich aquifers.</title>
        <authorList>
            <person name="Mu Y."/>
        </authorList>
    </citation>
    <scope>NUCLEOTIDE SEQUENCE [LARGE SCALE GENOMIC DNA]</scope>
    <source>
        <strain evidence="3 4">CB3</strain>
    </source>
</reference>
<dbReference type="Pfam" id="PF06037">
    <property type="entry name" value="DUF922"/>
    <property type="match status" value="1"/>
</dbReference>
<organism evidence="3 4">
    <name type="scientific">Borborobacter arsenicus</name>
    <dbReference type="NCBI Taxonomy" id="1851146"/>
    <lineage>
        <taxon>Bacteria</taxon>
        <taxon>Pseudomonadati</taxon>
        <taxon>Pseudomonadota</taxon>
        <taxon>Alphaproteobacteria</taxon>
        <taxon>Hyphomicrobiales</taxon>
        <taxon>Phyllobacteriaceae</taxon>
        <taxon>Borborobacter</taxon>
    </lineage>
</organism>
<dbReference type="AlphaFoldDB" id="A0A432V4D9"/>
<dbReference type="PIRSF" id="PIRSF010521">
    <property type="entry name" value="DUF922_bac"/>
    <property type="match status" value="1"/>
</dbReference>
<proteinExistence type="predicted"/>
<keyword evidence="2" id="KW-0732">Signal</keyword>
<evidence type="ECO:0000256" key="1">
    <source>
        <dbReference type="SAM" id="MobiDB-lite"/>
    </source>
</evidence>
<protein>
    <submittedName>
        <fullName evidence="3">DUF922 domain-containing protein</fullName>
    </submittedName>
</protein>
<dbReference type="InterPro" id="IPR010321">
    <property type="entry name" value="DUF922"/>
</dbReference>
<feature type="region of interest" description="Disordered" evidence="1">
    <location>
        <begin position="164"/>
        <end position="183"/>
    </location>
</feature>
<dbReference type="RefSeq" id="WP_128627199.1">
    <property type="nucleotide sequence ID" value="NZ_RKST01000014.1"/>
</dbReference>
<gene>
    <name evidence="3" type="ORF">EET67_14235</name>
</gene>
<comment type="caution">
    <text evidence="3">The sequence shown here is derived from an EMBL/GenBank/DDBJ whole genome shotgun (WGS) entry which is preliminary data.</text>
</comment>
<evidence type="ECO:0000313" key="4">
    <source>
        <dbReference type="Proteomes" id="UP000281647"/>
    </source>
</evidence>
<sequence>MKTRGWRRLFTICLVLLPTPALADWQAVEKVEAYAISGKSGAELYASIGEHGPKVGKSKYRTIAHTNFKLTWSRDYQAQGDTCTLASARPKLIITYALPKPADRLPPLTRKNWDVFIDGVRRHELVHGDIIKDMVREIERVSVGLTVAGDPDCQKIRKELTGHLSRLSQEQRQRSRDFDRDELSEGGNIHQLILRLVNGH</sequence>
<feature type="signal peptide" evidence="2">
    <location>
        <begin position="1"/>
        <end position="23"/>
    </location>
</feature>
<name>A0A432V4D9_9HYPH</name>
<feature type="compositionally biased region" description="Basic and acidic residues" evidence="1">
    <location>
        <begin position="169"/>
        <end position="183"/>
    </location>
</feature>
<keyword evidence="4" id="KW-1185">Reference proteome</keyword>
<dbReference type="OrthoDB" id="7906163at2"/>
<evidence type="ECO:0000313" key="3">
    <source>
        <dbReference type="EMBL" id="RUM97026.1"/>
    </source>
</evidence>
<evidence type="ECO:0000256" key="2">
    <source>
        <dbReference type="SAM" id="SignalP"/>
    </source>
</evidence>
<accession>A0A432V4D9</accession>